<name>A0A4R0NZ39_9SPHI</name>
<dbReference type="AlphaFoldDB" id="A0A4R0NZ39"/>
<dbReference type="Gene3D" id="3.90.550.10">
    <property type="entry name" value="Spore Coat Polysaccharide Biosynthesis Protein SpsA, Chain A"/>
    <property type="match status" value="1"/>
</dbReference>
<dbReference type="InterPro" id="IPR029044">
    <property type="entry name" value="Nucleotide-diphossugar_trans"/>
</dbReference>
<keyword evidence="2" id="KW-0808">Transferase</keyword>
<feature type="domain" description="Glycosyltransferase 2-like" evidence="1">
    <location>
        <begin position="69"/>
        <end position="183"/>
    </location>
</feature>
<dbReference type="RefSeq" id="WP_131560015.1">
    <property type="nucleotide sequence ID" value="NZ_SJSN01000010.1"/>
</dbReference>
<gene>
    <name evidence="2" type="ORF">EZ449_14445</name>
</gene>
<keyword evidence="3" id="KW-1185">Reference proteome</keyword>
<protein>
    <submittedName>
        <fullName evidence="2">Glycosyltransferase</fullName>
    </submittedName>
</protein>
<organism evidence="2 3">
    <name type="scientific">Pedobacter frigidisoli</name>
    <dbReference type="NCBI Taxonomy" id="2530455"/>
    <lineage>
        <taxon>Bacteria</taxon>
        <taxon>Pseudomonadati</taxon>
        <taxon>Bacteroidota</taxon>
        <taxon>Sphingobacteriia</taxon>
        <taxon>Sphingobacteriales</taxon>
        <taxon>Sphingobacteriaceae</taxon>
        <taxon>Pedobacter</taxon>
    </lineage>
</organism>
<proteinExistence type="predicted"/>
<reference evidence="2 3" key="1">
    <citation type="submission" date="2019-02" db="EMBL/GenBank/DDBJ databases">
        <title>Pedobacter sp. RP-3-11 sp. nov., isolated from Arctic soil.</title>
        <authorList>
            <person name="Dahal R.H."/>
        </authorList>
    </citation>
    <scope>NUCLEOTIDE SEQUENCE [LARGE SCALE GENOMIC DNA]</scope>
    <source>
        <strain evidence="2 3">RP-3-11</strain>
    </source>
</reference>
<dbReference type="InterPro" id="IPR001173">
    <property type="entry name" value="Glyco_trans_2-like"/>
</dbReference>
<dbReference type="Pfam" id="PF00535">
    <property type="entry name" value="Glycos_transf_2"/>
    <property type="match status" value="1"/>
</dbReference>
<dbReference type="PANTHER" id="PTHR22916:SF65">
    <property type="entry name" value="SLR1065 PROTEIN"/>
    <property type="match status" value="1"/>
</dbReference>
<dbReference type="GO" id="GO:0016758">
    <property type="term" value="F:hexosyltransferase activity"/>
    <property type="evidence" value="ECO:0007669"/>
    <property type="project" value="UniProtKB-ARBA"/>
</dbReference>
<dbReference type="OrthoDB" id="9788101at2"/>
<evidence type="ECO:0000259" key="1">
    <source>
        <dbReference type="Pfam" id="PF00535"/>
    </source>
</evidence>
<dbReference type="SUPFAM" id="SSF53448">
    <property type="entry name" value="Nucleotide-diphospho-sugar transferases"/>
    <property type="match status" value="1"/>
</dbReference>
<comment type="caution">
    <text evidence="2">The sequence shown here is derived from an EMBL/GenBank/DDBJ whole genome shotgun (WGS) entry which is preliminary data.</text>
</comment>
<evidence type="ECO:0000313" key="3">
    <source>
        <dbReference type="Proteomes" id="UP000291485"/>
    </source>
</evidence>
<evidence type="ECO:0000313" key="2">
    <source>
        <dbReference type="EMBL" id="TCD07729.1"/>
    </source>
</evidence>
<dbReference type="Proteomes" id="UP000291485">
    <property type="component" value="Unassembled WGS sequence"/>
</dbReference>
<dbReference type="EMBL" id="SJSN01000010">
    <property type="protein sequence ID" value="TCD07729.1"/>
    <property type="molecule type" value="Genomic_DNA"/>
</dbReference>
<sequence length="309" mass="35627">MGIELGNLDHYRSTLIKEGAILPLERIETDNYGLLSKLPLIASDKKGWPWTEEVSPNIYDCRADWPKLTIVTPSFNQGMFIEETIRSILLQNYPNLEFIVIDGGSNDQTIQILEKYSSFISYWQCEKDNGQGQAINMGFSIASGNYYAWINSDDYYLRDTFFTVISKFITTKASFIYGYAYNFHTKDGKHELIKPLLISDYFIRIPTLAQPSCFWDARIHLPIWEKLSCSLDYELWLRMVKGARKKLIRQPLAVANVHDAAKTSNPAMDEAWGIDHKLICSNDAHGPIPNWDRMVFINRILLKLINLLR</sequence>
<dbReference type="PANTHER" id="PTHR22916">
    <property type="entry name" value="GLYCOSYLTRANSFERASE"/>
    <property type="match status" value="1"/>
</dbReference>
<accession>A0A4R0NZ39</accession>
<dbReference type="CDD" id="cd06433">
    <property type="entry name" value="GT_2_WfgS_like"/>
    <property type="match status" value="1"/>
</dbReference>